<reference evidence="2 3" key="1">
    <citation type="submission" date="2014-12" db="EMBL/GenBank/DDBJ databases">
        <title>Draft genome sequences of 29 type strains of Enterococci.</title>
        <authorList>
            <person name="Zhong Z."/>
            <person name="Sun Z."/>
            <person name="Liu W."/>
            <person name="Zhang W."/>
            <person name="Zhang H."/>
        </authorList>
    </citation>
    <scope>NUCLEOTIDE SEQUENCE [LARGE SCALE GENOMIC DNA]</scope>
    <source>
        <strain evidence="2 3">DSM 22802</strain>
    </source>
</reference>
<accession>A0A1L8SVF3</accession>
<protein>
    <submittedName>
        <fullName evidence="2">Uncharacterized protein</fullName>
    </submittedName>
</protein>
<keyword evidence="1" id="KW-0812">Transmembrane</keyword>
<comment type="caution">
    <text evidence="2">The sequence shown here is derived from an EMBL/GenBank/DDBJ whole genome shotgun (WGS) entry which is preliminary data.</text>
</comment>
<keyword evidence="3" id="KW-1185">Reference proteome</keyword>
<sequence length="38" mass="4250">MSSAEIEQVGGLKRKIYCVMAVFLFLFLLAVLLIFQSA</sequence>
<keyword evidence="1" id="KW-0472">Membrane</keyword>
<dbReference type="Proteomes" id="UP000183700">
    <property type="component" value="Unassembled WGS sequence"/>
</dbReference>
<feature type="transmembrane region" description="Helical" evidence="1">
    <location>
        <begin position="16"/>
        <end position="35"/>
    </location>
</feature>
<gene>
    <name evidence="2" type="ORF">RV00_GL002072</name>
</gene>
<keyword evidence="1" id="KW-1133">Transmembrane helix</keyword>
<evidence type="ECO:0000256" key="1">
    <source>
        <dbReference type="SAM" id="Phobius"/>
    </source>
</evidence>
<dbReference type="AlphaFoldDB" id="A0A1L8SVF3"/>
<evidence type="ECO:0000313" key="2">
    <source>
        <dbReference type="EMBL" id="OJG35928.1"/>
    </source>
</evidence>
<evidence type="ECO:0000313" key="3">
    <source>
        <dbReference type="Proteomes" id="UP000183700"/>
    </source>
</evidence>
<dbReference type="EMBL" id="JXKM01000004">
    <property type="protein sequence ID" value="OJG35928.1"/>
    <property type="molecule type" value="Genomic_DNA"/>
</dbReference>
<name>A0A1L8SVF3_9ENTE</name>
<organism evidence="2 3">
    <name type="scientific">Enterococcus devriesei</name>
    <dbReference type="NCBI Taxonomy" id="319970"/>
    <lineage>
        <taxon>Bacteria</taxon>
        <taxon>Bacillati</taxon>
        <taxon>Bacillota</taxon>
        <taxon>Bacilli</taxon>
        <taxon>Lactobacillales</taxon>
        <taxon>Enterococcaceae</taxon>
        <taxon>Enterococcus</taxon>
    </lineage>
</organism>
<proteinExistence type="predicted"/>